<evidence type="ECO:0000313" key="3">
    <source>
        <dbReference type="Proteomes" id="UP000249518"/>
    </source>
</evidence>
<reference evidence="2 3" key="1">
    <citation type="submission" date="2018-06" db="EMBL/GenBank/DDBJ databases">
        <title>Genomic Encyclopedia of Type Strains, Phase III (KMG-III): the genomes of soil and plant-associated and newly described type strains.</title>
        <authorList>
            <person name="Whitman W."/>
        </authorList>
    </citation>
    <scope>NUCLEOTIDE SEQUENCE [LARGE SCALE GENOMIC DNA]</scope>
    <source>
        <strain evidence="2 3">CGMCC 1.12504</strain>
    </source>
</reference>
<dbReference type="EMBL" id="QLSV01000001">
    <property type="protein sequence ID" value="RAR51138.1"/>
    <property type="molecule type" value="Genomic_DNA"/>
</dbReference>
<dbReference type="Proteomes" id="UP000249518">
    <property type="component" value="Unassembled WGS sequence"/>
</dbReference>
<dbReference type="SUPFAM" id="SSF53756">
    <property type="entry name" value="UDP-Glycosyltransferase/glycogen phosphorylase"/>
    <property type="match status" value="1"/>
</dbReference>
<organism evidence="2 3">
    <name type="scientific">Flavobacterium lacus</name>
    <dbReference type="NCBI Taxonomy" id="1353778"/>
    <lineage>
        <taxon>Bacteria</taxon>
        <taxon>Pseudomonadati</taxon>
        <taxon>Bacteroidota</taxon>
        <taxon>Flavobacteriia</taxon>
        <taxon>Flavobacteriales</taxon>
        <taxon>Flavobacteriaceae</taxon>
        <taxon>Flavobacterium</taxon>
    </lineage>
</organism>
<dbReference type="GO" id="GO:0016757">
    <property type="term" value="F:glycosyltransferase activity"/>
    <property type="evidence" value="ECO:0007669"/>
    <property type="project" value="InterPro"/>
</dbReference>
<dbReference type="PANTHER" id="PTHR12526:SF630">
    <property type="entry name" value="GLYCOSYLTRANSFERASE"/>
    <property type="match status" value="1"/>
</dbReference>
<name>A0A328X722_9FLAO</name>
<sequence>MHQNPKIKLLYITNGIKGPAGLERVLSVKASYLADELGYEVHILTLNNNGAVPFYEFSTNIIYHDVSVSGNPFRYIKSYLGGIKTAVKQIQPDIILVCDDGLKGFFLPILLRKPCSMLYERHVSKIIELGEVPSFFTRVKIGFKFFVMNQLAKTFDRFVVLTEDNLKEWNGKNVVVISNPLSFYPEQSSTLVNKNVIAVGKQGYQKGYDRLLNSWRMVVDQFPDWTLSIYGSFEASGDLVNQCKRLKIENSVSFYEPVQHIENKFLESSIFVFSSRFEGFGMVLIEAMACGVPCVSYDCPCGPNSIIADGEDGFLVENGDESTFALRILDLIKDNDLRVRMGNKAKNNVKRYLPQHILVQWDTLFKELSV</sequence>
<protein>
    <submittedName>
        <fullName evidence="2">Glycosyltransferase involved in cell wall biosynthesis</fullName>
    </submittedName>
</protein>
<proteinExistence type="predicted"/>
<dbReference type="Pfam" id="PF00534">
    <property type="entry name" value="Glycos_transf_1"/>
    <property type="match status" value="1"/>
</dbReference>
<dbReference type="RefSeq" id="WP_112084717.1">
    <property type="nucleotide sequence ID" value="NZ_QLSV01000001.1"/>
</dbReference>
<comment type="caution">
    <text evidence="2">The sequence shown here is derived from an EMBL/GenBank/DDBJ whole genome shotgun (WGS) entry which is preliminary data.</text>
</comment>
<evidence type="ECO:0000313" key="2">
    <source>
        <dbReference type="EMBL" id="RAR51138.1"/>
    </source>
</evidence>
<dbReference type="OrthoDB" id="9811239at2"/>
<keyword evidence="2" id="KW-0808">Transferase</keyword>
<accession>A0A328X722</accession>
<dbReference type="Gene3D" id="3.40.50.2000">
    <property type="entry name" value="Glycogen Phosphorylase B"/>
    <property type="match status" value="2"/>
</dbReference>
<dbReference type="CDD" id="cd03820">
    <property type="entry name" value="GT4_AmsD-like"/>
    <property type="match status" value="1"/>
</dbReference>
<feature type="domain" description="Glycosyl transferase family 1" evidence="1">
    <location>
        <begin position="194"/>
        <end position="347"/>
    </location>
</feature>
<dbReference type="InterPro" id="IPR001296">
    <property type="entry name" value="Glyco_trans_1"/>
</dbReference>
<gene>
    <name evidence="2" type="ORF">B0I10_101314</name>
</gene>
<dbReference type="AlphaFoldDB" id="A0A328X722"/>
<keyword evidence="3" id="KW-1185">Reference proteome</keyword>
<evidence type="ECO:0000259" key="1">
    <source>
        <dbReference type="Pfam" id="PF00534"/>
    </source>
</evidence>
<dbReference type="PANTHER" id="PTHR12526">
    <property type="entry name" value="GLYCOSYLTRANSFERASE"/>
    <property type="match status" value="1"/>
</dbReference>